<name>A0A2K9LSQ1_9GAMM</name>
<feature type="transmembrane region" description="Helical" evidence="1">
    <location>
        <begin position="65"/>
        <end position="83"/>
    </location>
</feature>
<evidence type="ECO:0000313" key="3">
    <source>
        <dbReference type="EMBL" id="AUM13874.1"/>
    </source>
</evidence>
<feature type="transmembrane region" description="Helical" evidence="1">
    <location>
        <begin position="178"/>
        <end position="195"/>
    </location>
</feature>
<feature type="transmembrane region" description="Helical" evidence="1">
    <location>
        <begin position="146"/>
        <end position="166"/>
    </location>
</feature>
<sequence>MEDKRKGLLFLHSAILIFGGTALFAKLISLPASDITVWRSFIAVTVILILLLIQRRPLRLQRPRDGLIMLAGGALLGLHWATYFQAMQVAGIAVGMVAMYTYPILIVFLEPLFKGHRPHISDVICAFVMLFGVTLLVPEFDLENSVTQGVCWGVLSAALFALRNVMQGHYLKGYTGETSILYQGVVAGAVVIPFMTTHPLDVENTDLIKLLLLGALFTALPHSFFANSLRYLKAKTVGLIGCLQPVYGALLAYLVLAEEPGWMTILGGTVIIGTAAFETYRS</sequence>
<proteinExistence type="predicted"/>
<keyword evidence="1" id="KW-1133">Transmembrane helix</keyword>
<dbReference type="PANTHER" id="PTHR22911">
    <property type="entry name" value="ACYL-MALONYL CONDENSING ENZYME-RELATED"/>
    <property type="match status" value="1"/>
</dbReference>
<dbReference type="OrthoDB" id="9150437at2"/>
<feature type="transmembrane region" description="Helical" evidence="1">
    <location>
        <begin position="237"/>
        <end position="256"/>
    </location>
</feature>
<feature type="domain" description="EamA" evidence="2">
    <location>
        <begin position="149"/>
        <end position="275"/>
    </location>
</feature>
<keyword evidence="4" id="KW-1185">Reference proteome</keyword>
<keyword evidence="1" id="KW-0812">Transmembrane</keyword>
<keyword evidence="1" id="KW-0472">Membrane</keyword>
<dbReference type="GO" id="GO:0016020">
    <property type="term" value="C:membrane"/>
    <property type="evidence" value="ECO:0007669"/>
    <property type="project" value="InterPro"/>
</dbReference>
<feature type="domain" description="EamA" evidence="2">
    <location>
        <begin position="6"/>
        <end position="136"/>
    </location>
</feature>
<gene>
    <name evidence="3" type="ORF">Kalk_16190</name>
</gene>
<dbReference type="EMBL" id="CP022684">
    <property type="protein sequence ID" value="AUM13874.1"/>
    <property type="molecule type" value="Genomic_DNA"/>
</dbReference>
<feature type="transmembrane region" description="Helical" evidence="1">
    <location>
        <begin position="35"/>
        <end position="53"/>
    </location>
</feature>
<dbReference type="InterPro" id="IPR037185">
    <property type="entry name" value="EmrE-like"/>
</dbReference>
<dbReference type="AlphaFoldDB" id="A0A2K9LSQ1"/>
<dbReference type="SUPFAM" id="SSF103481">
    <property type="entry name" value="Multidrug resistance efflux transporter EmrE"/>
    <property type="match status" value="2"/>
</dbReference>
<organism evidence="3 4">
    <name type="scientific">Ketobacter alkanivorans</name>
    <dbReference type="NCBI Taxonomy" id="1917421"/>
    <lineage>
        <taxon>Bacteria</taxon>
        <taxon>Pseudomonadati</taxon>
        <taxon>Pseudomonadota</taxon>
        <taxon>Gammaproteobacteria</taxon>
        <taxon>Pseudomonadales</taxon>
        <taxon>Ketobacteraceae</taxon>
        <taxon>Ketobacter</taxon>
    </lineage>
</organism>
<dbReference type="KEGG" id="kak:Kalk_16190"/>
<evidence type="ECO:0000259" key="2">
    <source>
        <dbReference type="Pfam" id="PF00892"/>
    </source>
</evidence>
<dbReference type="RefSeq" id="WP_101895249.1">
    <property type="nucleotide sequence ID" value="NZ_CP022684.1"/>
</dbReference>
<feature type="transmembrane region" description="Helical" evidence="1">
    <location>
        <begin position="262"/>
        <end position="280"/>
    </location>
</feature>
<protein>
    <submittedName>
        <fullName evidence="3">EamA family transporter</fullName>
    </submittedName>
</protein>
<evidence type="ECO:0000313" key="4">
    <source>
        <dbReference type="Proteomes" id="UP000235116"/>
    </source>
</evidence>
<feature type="transmembrane region" description="Helical" evidence="1">
    <location>
        <begin position="120"/>
        <end position="140"/>
    </location>
</feature>
<evidence type="ECO:0000256" key="1">
    <source>
        <dbReference type="SAM" id="Phobius"/>
    </source>
</evidence>
<accession>A0A2K9LSQ1</accession>
<dbReference type="Proteomes" id="UP000235116">
    <property type="component" value="Chromosome"/>
</dbReference>
<feature type="transmembrane region" description="Helical" evidence="1">
    <location>
        <begin position="207"/>
        <end position="225"/>
    </location>
</feature>
<dbReference type="InterPro" id="IPR000620">
    <property type="entry name" value="EamA_dom"/>
</dbReference>
<feature type="transmembrane region" description="Helical" evidence="1">
    <location>
        <begin position="7"/>
        <end position="29"/>
    </location>
</feature>
<dbReference type="Pfam" id="PF00892">
    <property type="entry name" value="EamA"/>
    <property type="match status" value="2"/>
</dbReference>
<reference evidence="4" key="1">
    <citation type="submission" date="2017-08" db="EMBL/GenBank/DDBJ databases">
        <title>Direct submision.</title>
        <authorList>
            <person name="Kim S.-J."/>
            <person name="Rhee S.-K."/>
        </authorList>
    </citation>
    <scope>NUCLEOTIDE SEQUENCE [LARGE SCALE GENOMIC DNA]</scope>
    <source>
        <strain evidence="4">GI5</strain>
    </source>
</reference>
<feature type="transmembrane region" description="Helical" evidence="1">
    <location>
        <begin position="89"/>
        <end position="108"/>
    </location>
</feature>